<feature type="domain" description="Excalibur calcium-binding" evidence="3">
    <location>
        <begin position="434"/>
        <end position="470"/>
    </location>
</feature>
<gene>
    <name evidence="4" type="ORF">IHE71_15245</name>
</gene>
<feature type="compositionally biased region" description="Basic and acidic residues" evidence="1">
    <location>
        <begin position="362"/>
        <end position="416"/>
    </location>
</feature>
<evidence type="ECO:0000313" key="4">
    <source>
        <dbReference type="EMBL" id="MBE1877048.1"/>
    </source>
</evidence>
<sequence length="473" mass="48483">MAVRFNPPPGWQVPPGFRPDASWVPDPSWPPAPPGWEYWITEPNPAPPAAPQPPAPTPAPEPSTQPAPSHPAPTSRPTPTRPTPTHSAPTPNPAAREHDATATPAGGAPQGAPVDELTVRRAPDDAEITRALDQPTAVLSSGTPEANRPGTDETMIRPAPGPDGPAPREDTSTMALEAVPGAGAPLPHPPGQGSPGQAPPLPPGMPAGPGGPGFGGYGGPAGPGVPGPGGPGGPGMLPPGGQAPKSSVAAMGQNLLGSIKNFGNRSRQHDPTAAPPLPAGPGAPVPAGPGMHGPGGRPPAGRPGAPGGSRSPGSPLLIGVGIAGAALGVIIGVVVTAGLQADANQAITNAERIKAEVAVEREELEADRAELKKERDEVAQREQELSKRESELTKNERDLREQQEQQQREQQQREEQDDREENNGNGNGNGGFQFFFTCDDVRAAGRAPLPDSDPSYRWDLDRNGNGLACEDGE</sequence>
<dbReference type="Pfam" id="PF05901">
    <property type="entry name" value="Excalibur"/>
    <property type="match status" value="1"/>
</dbReference>
<keyword evidence="2" id="KW-1133">Transmembrane helix</keyword>
<keyword evidence="2" id="KW-0472">Membrane</keyword>
<protein>
    <submittedName>
        <fullName evidence="4">Excalibur calcium-binding domain-containing protein</fullName>
    </submittedName>
</protein>
<accession>A0ABR9N071</accession>
<dbReference type="InterPro" id="IPR008613">
    <property type="entry name" value="Excalibur_Ca-bd_domain"/>
</dbReference>
<evidence type="ECO:0000256" key="2">
    <source>
        <dbReference type="SAM" id="Phobius"/>
    </source>
</evidence>
<feature type="compositionally biased region" description="Low complexity" evidence="1">
    <location>
        <begin position="101"/>
        <end position="113"/>
    </location>
</feature>
<dbReference type="Proteomes" id="UP000625527">
    <property type="component" value="Unassembled WGS sequence"/>
</dbReference>
<feature type="region of interest" description="Disordered" evidence="1">
    <location>
        <begin position="1"/>
        <end position="316"/>
    </location>
</feature>
<feature type="region of interest" description="Disordered" evidence="1">
    <location>
        <begin position="362"/>
        <end position="473"/>
    </location>
</feature>
<keyword evidence="5" id="KW-1185">Reference proteome</keyword>
<comment type="caution">
    <text evidence="4">The sequence shown here is derived from an EMBL/GenBank/DDBJ whole genome shotgun (WGS) entry which is preliminary data.</text>
</comment>
<dbReference type="EMBL" id="JADAQT010000096">
    <property type="protein sequence ID" value="MBE1877048.1"/>
    <property type="molecule type" value="Genomic_DNA"/>
</dbReference>
<feature type="compositionally biased region" description="Pro residues" evidence="1">
    <location>
        <begin position="1"/>
        <end position="12"/>
    </location>
</feature>
<name>A0ABR9N071_9MICO</name>
<keyword evidence="2" id="KW-0812">Transmembrane</keyword>
<evidence type="ECO:0000313" key="5">
    <source>
        <dbReference type="Proteomes" id="UP000625527"/>
    </source>
</evidence>
<feature type="compositionally biased region" description="Pro residues" evidence="1">
    <location>
        <begin position="44"/>
        <end position="82"/>
    </location>
</feature>
<dbReference type="SMART" id="SM00894">
    <property type="entry name" value="Excalibur"/>
    <property type="match status" value="1"/>
</dbReference>
<evidence type="ECO:0000256" key="1">
    <source>
        <dbReference type="SAM" id="MobiDB-lite"/>
    </source>
</evidence>
<evidence type="ECO:0000259" key="3">
    <source>
        <dbReference type="SMART" id="SM00894"/>
    </source>
</evidence>
<feature type="compositionally biased region" description="Gly residues" evidence="1">
    <location>
        <begin position="207"/>
        <end position="222"/>
    </location>
</feature>
<dbReference type="RefSeq" id="WP_192863611.1">
    <property type="nucleotide sequence ID" value="NZ_JADAQT010000096.1"/>
</dbReference>
<feature type="compositionally biased region" description="Pro residues" evidence="1">
    <location>
        <begin position="273"/>
        <end position="287"/>
    </location>
</feature>
<feature type="transmembrane region" description="Helical" evidence="2">
    <location>
        <begin position="316"/>
        <end position="339"/>
    </location>
</feature>
<feature type="compositionally biased region" description="Pro residues" evidence="1">
    <location>
        <begin position="186"/>
        <end position="206"/>
    </location>
</feature>
<dbReference type="PRINTS" id="PR01217">
    <property type="entry name" value="PRICHEXTENSN"/>
</dbReference>
<feature type="compositionally biased region" description="Basic and acidic residues" evidence="1">
    <location>
        <begin position="117"/>
        <end position="130"/>
    </location>
</feature>
<reference evidence="4 5" key="1">
    <citation type="submission" date="2020-10" db="EMBL/GenBank/DDBJ databases">
        <title>Myceligenerans pegani sp. nov., an endophytic actinomycete isolated from Peganum harmala L. in Xinjiang, China.</title>
        <authorList>
            <person name="Xin L."/>
        </authorList>
    </citation>
    <scope>NUCLEOTIDE SEQUENCE [LARGE SCALE GENOMIC DNA]</scope>
    <source>
        <strain evidence="4 5">TRM65318</strain>
    </source>
</reference>
<organism evidence="4 5">
    <name type="scientific">Myceligenerans pegani</name>
    <dbReference type="NCBI Taxonomy" id="2776917"/>
    <lineage>
        <taxon>Bacteria</taxon>
        <taxon>Bacillati</taxon>
        <taxon>Actinomycetota</taxon>
        <taxon>Actinomycetes</taxon>
        <taxon>Micrococcales</taxon>
        <taxon>Promicromonosporaceae</taxon>
        <taxon>Myceligenerans</taxon>
    </lineage>
</organism>
<proteinExistence type="predicted"/>